<dbReference type="NCBIfam" id="NF041521">
    <property type="entry name" value="HhoA_HhoB_HtrA"/>
    <property type="match status" value="1"/>
</dbReference>
<dbReference type="PROSITE" id="PS50106">
    <property type="entry name" value="PDZ"/>
    <property type="match status" value="1"/>
</dbReference>
<dbReference type="Gene3D" id="2.40.10.120">
    <property type="match status" value="1"/>
</dbReference>
<dbReference type="GO" id="GO:0006508">
    <property type="term" value="P:proteolysis"/>
    <property type="evidence" value="ECO:0007669"/>
    <property type="project" value="UniProtKB-KW"/>
</dbReference>
<evidence type="ECO:0000313" key="6">
    <source>
        <dbReference type="Proteomes" id="UP001157974"/>
    </source>
</evidence>
<dbReference type="InterPro" id="IPR048172">
    <property type="entry name" value="HhoA_HhoB_HtrA-like"/>
</dbReference>
<dbReference type="PANTHER" id="PTHR22939:SF129">
    <property type="entry name" value="SERINE PROTEASE HTRA2, MITOCHONDRIAL"/>
    <property type="match status" value="1"/>
</dbReference>
<dbReference type="EMBL" id="JAMWBK010000002">
    <property type="protein sequence ID" value="KAJ8908155.1"/>
    <property type="molecule type" value="Genomic_DNA"/>
</dbReference>
<organism evidence="5 6">
    <name type="scientific">Rhodosorus marinus</name>
    <dbReference type="NCBI Taxonomy" id="101924"/>
    <lineage>
        <taxon>Eukaryota</taxon>
        <taxon>Rhodophyta</taxon>
        <taxon>Stylonematophyceae</taxon>
        <taxon>Stylonematales</taxon>
        <taxon>Stylonemataceae</taxon>
        <taxon>Rhodosorus</taxon>
    </lineage>
</organism>
<accession>A0AAV8V0Z6</accession>
<name>A0AAV8V0Z6_9RHOD</name>
<dbReference type="Pfam" id="PF13365">
    <property type="entry name" value="Trypsin_2"/>
    <property type="match status" value="1"/>
</dbReference>
<proteinExistence type="inferred from homology"/>
<keyword evidence="6" id="KW-1185">Reference proteome</keyword>
<dbReference type="Proteomes" id="UP001157974">
    <property type="component" value="Unassembled WGS sequence"/>
</dbReference>
<dbReference type="InterPro" id="IPR009003">
    <property type="entry name" value="Peptidase_S1_PA"/>
</dbReference>
<dbReference type="AlphaFoldDB" id="A0AAV8V0Z6"/>
<evidence type="ECO:0000256" key="2">
    <source>
        <dbReference type="ARBA" id="ARBA00022670"/>
    </source>
</evidence>
<comment type="similarity">
    <text evidence="1">Belongs to the peptidase S1C family.</text>
</comment>
<dbReference type="SMART" id="SM00228">
    <property type="entry name" value="PDZ"/>
    <property type="match status" value="1"/>
</dbReference>
<protein>
    <recommendedName>
        <fullName evidence="4">PDZ domain-containing protein</fullName>
    </recommendedName>
</protein>
<dbReference type="SUPFAM" id="SSF50156">
    <property type="entry name" value="PDZ domain-like"/>
    <property type="match status" value="1"/>
</dbReference>
<comment type="caution">
    <text evidence="5">The sequence shown here is derived from an EMBL/GenBank/DDBJ whole genome shotgun (WGS) entry which is preliminary data.</text>
</comment>
<dbReference type="PRINTS" id="PR00834">
    <property type="entry name" value="PROTEASES2C"/>
</dbReference>
<dbReference type="Pfam" id="PF13180">
    <property type="entry name" value="PDZ_2"/>
    <property type="match status" value="1"/>
</dbReference>
<dbReference type="GO" id="GO:0004252">
    <property type="term" value="F:serine-type endopeptidase activity"/>
    <property type="evidence" value="ECO:0007669"/>
    <property type="project" value="InterPro"/>
</dbReference>
<evidence type="ECO:0000313" key="5">
    <source>
        <dbReference type="EMBL" id="KAJ8908155.1"/>
    </source>
</evidence>
<dbReference type="InterPro" id="IPR036034">
    <property type="entry name" value="PDZ_sf"/>
</dbReference>
<evidence type="ECO:0000256" key="1">
    <source>
        <dbReference type="ARBA" id="ARBA00010541"/>
    </source>
</evidence>
<keyword evidence="3" id="KW-0378">Hydrolase</keyword>
<dbReference type="InterPro" id="IPR001478">
    <property type="entry name" value="PDZ"/>
</dbReference>
<sequence length="509" mass="54686">MNGGLGFVLGGLPRSLSANRGKALPKFNTCASVRRGSIVSFARIPEKARVFLKVLCCGWRSIISDVRRVSYGLLALALCALANPGTAHAASQLPRGTEVSELIAEAPPAQQERKIHTLIEKLFFEKKKQKEEPKIEEQPKNLPLITLQESHKKKQSSSFVTRAVQSVGPSVVRIDTERTVTAGNMDPLLEDPLFKKFFGDELNKVPRERLERGQGSGFIISTDGLLITNAHVVKGADKVTVTLTDGRSYVGAVKGTDDLLDLAVVKIESKGKNLPVALLGVSNELEVGDWVIAVGNPVGLDNTVTLGIVSSLNRSSAEVGIPEKRLNFIQTDAAINPGNSGGPLVNEFGQVVGINTAIRANAEGIGFAIPIDRAKDIAQQLAEGNKIQHAYIGVKMLSLTPEFAKQNNEDPNALAIIPEVEGAIVVHVVPKSPAAEAGLRRFDIIQVINGKEIHSAKEVQAIVDKTRVGETLMVRIMRGPTDKLDLKVKTGDLSTVKETGAQSGRLQDD</sequence>
<dbReference type="PANTHER" id="PTHR22939">
    <property type="entry name" value="SERINE PROTEASE FAMILY S1C HTRA-RELATED"/>
    <property type="match status" value="1"/>
</dbReference>
<dbReference type="Gene3D" id="2.30.42.10">
    <property type="match status" value="1"/>
</dbReference>
<evidence type="ECO:0000259" key="4">
    <source>
        <dbReference type="PROSITE" id="PS50106"/>
    </source>
</evidence>
<keyword evidence="2" id="KW-0645">Protease</keyword>
<feature type="domain" description="PDZ" evidence="4">
    <location>
        <begin position="422"/>
        <end position="480"/>
    </location>
</feature>
<reference evidence="5 6" key="1">
    <citation type="journal article" date="2023" name="Nat. Commun.">
        <title>Origin of minicircular mitochondrial genomes in red algae.</title>
        <authorList>
            <person name="Lee Y."/>
            <person name="Cho C.H."/>
            <person name="Lee Y.M."/>
            <person name="Park S.I."/>
            <person name="Yang J.H."/>
            <person name="West J.A."/>
            <person name="Bhattacharya D."/>
            <person name="Yoon H.S."/>
        </authorList>
    </citation>
    <scope>NUCLEOTIDE SEQUENCE [LARGE SCALE GENOMIC DNA]</scope>
    <source>
        <strain evidence="5 6">CCMP1338</strain>
        <tissue evidence="5">Whole cell</tissue>
    </source>
</reference>
<evidence type="ECO:0000256" key="3">
    <source>
        <dbReference type="ARBA" id="ARBA00022801"/>
    </source>
</evidence>
<dbReference type="InterPro" id="IPR001940">
    <property type="entry name" value="Peptidase_S1C"/>
</dbReference>
<gene>
    <name evidence="5" type="ORF">NDN08_008249</name>
</gene>
<dbReference type="SUPFAM" id="SSF50494">
    <property type="entry name" value="Trypsin-like serine proteases"/>
    <property type="match status" value="1"/>
</dbReference>